<dbReference type="AlphaFoldDB" id="A0A062XTX9"/>
<accession>A0A062XTX9</accession>
<sequence>MSHRFVLCGLLALVFQLGDSTVSERQSSHARPRTALSRGCAQLSWNELLWIAEIHSEGARRCLERFLAEEPKSVEGLLAAVLLEEWEKDPDREGELQVPRPLQQDSNCLRSPQIKREIETVKPHSIEFEVWVNRHGQARWARVVYRFPSTPAPLFEKCELEFALQQKYRPAWKGHRFVAHEFTFKVLLHYKTL</sequence>
<organism evidence="1 2">
    <name type="scientific">Thermoanaerobaculum aquaticum</name>
    <dbReference type="NCBI Taxonomy" id="1312852"/>
    <lineage>
        <taxon>Bacteria</taxon>
        <taxon>Pseudomonadati</taxon>
        <taxon>Acidobacteriota</taxon>
        <taxon>Thermoanaerobaculia</taxon>
        <taxon>Thermoanaerobaculales</taxon>
        <taxon>Thermoanaerobaculaceae</taxon>
        <taxon>Thermoanaerobaculum</taxon>
    </lineage>
</organism>
<dbReference type="STRING" id="1312852.EG19_11295"/>
<reference evidence="1 2" key="1">
    <citation type="submission" date="2014-04" db="EMBL/GenBank/DDBJ databases">
        <title>The Genome Sequence of Thermoanaerobaculum aquaticum MP-01, The First Cultivated Group 23 Acidobacterium.</title>
        <authorList>
            <person name="Stamps B.W."/>
            <person name="Losey N.A."/>
            <person name="Lawson P.A."/>
            <person name="Stevenson B.S."/>
        </authorList>
    </citation>
    <scope>NUCLEOTIDE SEQUENCE [LARGE SCALE GENOMIC DNA]</scope>
    <source>
        <strain evidence="1 2">MP-01</strain>
    </source>
</reference>
<keyword evidence="2" id="KW-1185">Reference proteome</keyword>
<comment type="caution">
    <text evidence="1">The sequence shown here is derived from an EMBL/GenBank/DDBJ whole genome shotgun (WGS) entry which is preliminary data.</text>
</comment>
<name>A0A062XTX9_9BACT</name>
<protein>
    <submittedName>
        <fullName evidence="1">Uncharacterized protein</fullName>
    </submittedName>
</protein>
<gene>
    <name evidence="1" type="ORF">EG19_11295</name>
</gene>
<evidence type="ECO:0000313" key="1">
    <source>
        <dbReference type="EMBL" id="KDA54298.1"/>
    </source>
</evidence>
<dbReference type="Proteomes" id="UP000027284">
    <property type="component" value="Unassembled WGS sequence"/>
</dbReference>
<proteinExistence type="predicted"/>
<dbReference type="EMBL" id="JMFG01000008">
    <property type="protein sequence ID" value="KDA54298.1"/>
    <property type="molecule type" value="Genomic_DNA"/>
</dbReference>
<evidence type="ECO:0000313" key="2">
    <source>
        <dbReference type="Proteomes" id="UP000027284"/>
    </source>
</evidence>